<dbReference type="SUPFAM" id="SSF54593">
    <property type="entry name" value="Glyoxalase/Bleomycin resistance protein/Dihydroxybiphenyl dioxygenase"/>
    <property type="match status" value="1"/>
</dbReference>
<dbReference type="InterPro" id="IPR037523">
    <property type="entry name" value="VOC_core"/>
</dbReference>
<dbReference type="InterPro" id="IPR004360">
    <property type="entry name" value="Glyas_Fos-R_dOase_dom"/>
</dbReference>
<dbReference type="Pfam" id="PF00903">
    <property type="entry name" value="Glyoxalase"/>
    <property type="match status" value="1"/>
</dbReference>
<dbReference type="PANTHER" id="PTHR43048">
    <property type="entry name" value="METHYLMALONYL-COA EPIMERASE"/>
    <property type="match status" value="1"/>
</dbReference>
<keyword evidence="1" id="KW-0479">Metal-binding</keyword>
<name>A0ABX8WI13_9HYPH</name>
<dbReference type="Proteomes" id="UP000825799">
    <property type="component" value="Chromosome"/>
</dbReference>
<evidence type="ECO:0000313" key="4">
    <source>
        <dbReference type="Proteomes" id="UP000825799"/>
    </source>
</evidence>
<dbReference type="PANTHER" id="PTHR43048:SF5">
    <property type="entry name" value="BLR5325 PROTEIN"/>
    <property type="match status" value="1"/>
</dbReference>
<evidence type="ECO:0000256" key="1">
    <source>
        <dbReference type="ARBA" id="ARBA00022723"/>
    </source>
</evidence>
<evidence type="ECO:0000313" key="3">
    <source>
        <dbReference type="EMBL" id="QYO77988.1"/>
    </source>
</evidence>
<dbReference type="EMBL" id="CP080590">
    <property type="protein sequence ID" value="QYO77988.1"/>
    <property type="molecule type" value="Genomic_DNA"/>
</dbReference>
<sequence>MLLGFEHVGMTVSDMDRAIDFYCGLLGLRLALRRTTAGGELAFLDAGGGMLEVAAPAHAVERFRDVPHSEAGMRHLTLAYDDVDAMVELLAAAGVEIVEQPRDAYNTEMIRRVAFVRDPDGILVELIERAPGR</sequence>
<dbReference type="Gene3D" id="3.10.180.10">
    <property type="entry name" value="2,3-Dihydroxybiphenyl 1,2-Dioxygenase, domain 1"/>
    <property type="match status" value="1"/>
</dbReference>
<proteinExistence type="predicted"/>
<evidence type="ECO:0000259" key="2">
    <source>
        <dbReference type="PROSITE" id="PS51819"/>
    </source>
</evidence>
<protein>
    <submittedName>
        <fullName evidence="3">VOC family protein</fullName>
    </submittedName>
</protein>
<dbReference type="InterPro" id="IPR051785">
    <property type="entry name" value="MMCE/EMCE_epimerase"/>
</dbReference>
<dbReference type="RefSeq" id="WP_220306469.1">
    <property type="nucleotide sequence ID" value="NZ_CP080590.1"/>
</dbReference>
<gene>
    <name evidence="3" type="ORF">K1X15_05320</name>
</gene>
<accession>A0ABX8WI13</accession>
<reference evidence="3 4" key="1">
    <citation type="submission" date="2021-08" db="EMBL/GenBank/DDBJ databases">
        <title>Devosia salina sp. nov., isolated from the South China Sea sediment.</title>
        <authorList>
            <person name="Zhou Z."/>
        </authorList>
    </citation>
    <scope>NUCLEOTIDE SEQUENCE [LARGE SCALE GENOMIC DNA]</scope>
    <source>
        <strain evidence="3 4">SCS-3</strain>
    </source>
</reference>
<keyword evidence="4" id="KW-1185">Reference proteome</keyword>
<dbReference type="PROSITE" id="PS51819">
    <property type="entry name" value="VOC"/>
    <property type="match status" value="1"/>
</dbReference>
<organism evidence="3 4">
    <name type="scientific">Devosia salina</name>
    <dbReference type="NCBI Taxonomy" id="2860336"/>
    <lineage>
        <taxon>Bacteria</taxon>
        <taxon>Pseudomonadati</taxon>
        <taxon>Pseudomonadota</taxon>
        <taxon>Alphaproteobacteria</taxon>
        <taxon>Hyphomicrobiales</taxon>
        <taxon>Devosiaceae</taxon>
        <taxon>Devosia</taxon>
    </lineage>
</organism>
<dbReference type="InterPro" id="IPR029068">
    <property type="entry name" value="Glyas_Bleomycin-R_OHBP_Dase"/>
</dbReference>
<feature type="domain" description="VOC" evidence="2">
    <location>
        <begin position="4"/>
        <end position="129"/>
    </location>
</feature>